<gene>
    <name evidence="2" type="ORF">DSCA_36860</name>
</gene>
<reference evidence="2 3" key="1">
    <citation type="submission" date="2019-11" db="EMBL/GenBank/DDBJ databases">
        <title>Comparative genomics of hydrocarbon-degrading Desulfosarcina strains.</title>
        <authorList>
            <person name="Watanabe M."/>
            <person name="Kojima H."/>
            <person name="Fukui M."/>
        </authorList>
    </citation>
    <scope>NUCLEOTIDE SEQUENCE [LARGE SCALE GENOMIC DNA]</scope>
    <source>
        <strain evidence="2 3">PL12</strain>
    </source>
</reference>
<organism evidence="2 3">
    <name type="scientific">Desulfosarcina alkanivorans</name>
    <dbReference type="NCBI Taxonomy" id="571177"/>
    <lineage>
        <taxon>Bacteria</taxon>
        <taxon>Pseudomonadati</taxon>
        <taxon>Thermodesulfobacteriota</taxon>
        <taxon>Desulfobacteria</taxon>
        <taxon>Desulfobacterales</taxon>
        <taxon>Desulfosarcinaceae</taxon>
        <taxon>Desulfosarcina</taxon>
    </lineage>
</organism>
<dbReference type="Proteomes" id="UP000427906">
    <property type="component" value="Chromosome"/>
</dbReference>
<dbReference type="AlphaFoldDB" id="A0A5K7YKL4"/>
<proteinExistence type="predicted"/>
<keyword evidence="1" id="KW-0732">Signal</keyword>
<sequence>MKSRLRRMACVLLSLWLGIVSNVVAAESESTGEGINLADDITKETIVGPGSIQVNTAKDILMSFGATVRVIPTSETDYDFGMSNAAPNGFLGGSLGSEFFRIHSNESGMVKDNYIRNENKIHFNALPKDRTWSFYAALEFDKVWDTVTVDERGGRDEDSSDFGLERLNISYALPWNMRLHAGFDIWHLDAMDGAGLVYGDDSPGFWLTGKNETISYNLGYFKLHENDFQLSPTDFEGSKNADRDLYAGKLQWTPIKNHKVVGFYSYDRIRNVQTRDFLDYLTQSSPAAPLLGISGGVPDVDSHHIGGLYIGNFGLAELFLEGVYQFGSADDTGLGALGLAEDYDINAFAFAADISFEFKGVFTDFSFKPHLGIVYTSGDDDPNDDELGGYNGNLNAQRYSGRWGGENTIIGDTNFVLGSILYGYVPELYGNGTPVFTGGLQNFAGAGSGRGDNPGMTMVSAGIKVAPKPYLIYKTNVNYFRWNEEITVANMVNPALGYTAVDSGYIGTEWDNELTLATSKHSFVKGQFSMFFPGSGLEDVTAALGAKSDETAYRLAAELIINF</sequence>
<accession>A0A5K7YKL4</accession>
<dbReference type="EMBL" id="AP021874">
    <property type="protein sequence ID" value="BBO69756.1"/>
    <property type="molecule type" value="Genomic_DNA"/>
</dbReference>
<feature type="signal peptide" evidence="1">
    <location>
        <begin position="1"/>
        <end position="25"/>
    </location>
</feature>
<feature type="chain" id="PRO_5024317744" description="Alginate export domain-containing protein" evidence="1">
    <location>
        <begin position="26"/>
        <end position="563"/>
    </location>
</feature>
<keyword evidence="3" id="KW-1185">Reference proteome</keyword>
<dbReference type="Gene3D" id="2.40.160.100">
    <property type="match status" value="1"/>
</dbReference>
<evidence type="ECO:0000256" key="1">
    <source>
        <dbReference type="SAM" id="SignalP"/>
    </source>
</evidence>
<name>A0A5K7YKL4_9BACT</name>
<dbReference type="InterPro" id="IPR053728">
    <property type="entry name" value="Alginate_Permeability_Chnl"/>
</dbReference>
<evidence type="ECO:0000313" key="3">
    <source>
        <dbReference type="Proteomes" id="UP000427906"/>
    </source>
</evidence>
<dbReference type="KEGG" id="dalk:DSCA_36860"/>
<protein>
    <recommendedName>
        <fullName evidence="4">Alginate export domain-containing protein</fullName>
    </recommendedName>
</protein>
<evidence type="ECO:0008006" key="4">
    <source>
        <dbReference type="Google" id="ProtNLM"/>
    </source>
</evidence>
<dbReference type="OrthoDB" id="9766227at2"/>
<evidence type="ECO:0000313" key="2">
    <source>
        <dbReference type="EMBL" id="BBO69756.1"/>
    </source>
</evidence>
<dbReference type="RefSeq" id="WP_155317763.1">
    <property type="nucleotide sequence ID" value="NZ_AP021874.1"/>
</dbReference>